<dbReference type="RefSeq" id="WP_135209290.1">
    <property type="nucleotide sequence ID" value="NZ_SPVF01000262.1"/>
</dbReference>
<name>A0A4Y9RUF3_9BURK</name>
<reference evidence="2 3" key="1">
    <citation type="submission" date="2019-03" db="EMBL/GenBank/DDBJ databases">
        <title>Draft Genome Sequence of Massilia arenosa sp. nov., a Novel Massilia Species Isolated from a Sandy-loam Maize Soil.</title>
        <authorList>
            <person name="Raths R."/>
            <person name="Peta V."/>
            <person name="Bucking H."/>
        </authorList>
    </citation>
    <scope>NUCLEOTIDE SEQUENCE [LARGE SCALE GENOMIC DNA]</scope>
    <source>
        <strain evidence="2 3">MC02</strain>
    </source>
</reference>
<accession>A0A4Y9RUF3</accession>
<organism evidence="2 3">
    <name type="scientific">Zemynaea arenosa</name>
    <dbReference type="NCBI Taxonomy" id="2561931"/>
    <lineage>
        <taxon>Bacteria</taxon>
        <taxon>Pseudomonadati</taxon>
        <taxon>Pseudomonadota</taxon>
        <taxon>Betaproteobacteria</taxon>
        <taxon>Burkholderiales</taxon>
        <taxon>Oxalobacteraceae</taxon>
        <taxon>Telluria group</taxon>
        <taxon>Zemynaea</taxon>
    </lineage>
</organism>
<evidence type="ECO:0000313" key="2">
    <source>
        <dbReference type="EMBL" id="TFW11426.1"/>
    </source>
</evidence>
<feature type="domain" description="Ribbon-helix-helix protein CopG" evidence="1">
    <location>
        <begin position="7"/>
        <end position="39"/>
    </location>
</feature>
<dbReference type="EMBL" id="SPVF01000262">
    <property type="protein sequence ID" value="TFW11426.1"/>
    <property type="molecule type" value="Genomic_DNA"/>
</dbReference>
<comment type="caution">
    <text evidence="2">The sequence shown here is derived from an EMBL/GenBank/DDBJ whole genome shotgun (WGS) entry which is preliminary data.</text>
</comment>
<dbReference type="InterPro" id="IPR002145">
    <property type="entry name" value="CopG"/>
</dbReference>
<protein>
    <submittedName>
        <fullName evidence="2">Ribbon-helix-helix protein, CopG family</fullName>
    </submittedName>
</protein>
<evidence type="ECO:0000313" key="3">
    <source>
        <dbReference type="Proteomes" id="UP000298438"/>
    </source>
</evidence>
<gene>
    <name evidence="2" type="ORF">E4L96_21610</name>
</gene>
<dbReference type="GO" id="GO:0006355">
    <property type="term" value="P:regulation of DNA-templated transcription"/>
    <property type="evidence" value="ECO:0007669"/>
    <property type="project" value="InterPro"/>
</dbReference>
<dbReference type="Pfam" id="PF01402">
    <property type="entry name" value="RHH_1"/>
    <property type="match status" value="1"/>
</dbReference>
<evidence type="ECO:0000259" key="1">
    <source>
        <dbReference type="Pfam" id="PF01402"/>
    </source>
</evidence>
<dbReference type="Proteomes" id="UP000298438">
    <property type="component" value="Unassembled WGS sequence"/>
</dbReference>
<dbReference type="AlphaFoldDB" id="A0A4Y9RUF3"/>
<proteinExistence type="predicted"/>
<keyword evidence="3" id="KW-1185">Reference proteome</keyword>
<sequence length="77" mass="8722">MFKREYTLKLSRESDDALTSIAERSGMSRSEALNRALMLLMLADEERTRDPRRTLAVVSGRGPTLRVHEVIEGIFNG</sequence>